<sequence>MKKKLLLLISGVACLAVAAPVLANGHTDSNWGDTVPWGKDNHYTAPQWKYETTPGYITLSSGSQAGAVNAWMQLHNGVEVNSPKTKVNRGSYAKVHGDAHELYGNVRVRMAIENNAWRPYSETAYGVWSPDSY</sequence>
<keyword evidence="3" id="KW-1185">Reference proteome</keyword>
<dbReference type="EMBL" id="WITJ01000001">
    <property type="protein sequence ID" value="MQW38360.1"/>
    <property type="molecule type" value="Genomic_DNA"/>
</dbReference>
<accession>A0A7X1Z6B9</accession>
<dbReference type="OrthoDB" id="2339934at2"/>
<reference evidence="2 3" key="1">
    <citation type="submission" date="2019-10" db="EMBL/GenBank/DDBJ databases">
        <authorList>
            <person name="Dong K."/>
        </authorList>
    </citation>
    <scope>NUCLEOTIDE SEQUENCE [LARGE SCALE GENOMIC DNA]</scope>
    <source>
        <strain evidence="2 3">DSM 28960</strain>
    </source>
</reference>
<dbReference type="RefSeq" id="WP_153494487.1">
    <property type="nucleotide sequence ID" value="NZ_CBCRWP010000039.1"/>
</dbReference>
<dbReference type="Proteomes" id="UP000439550">
    <property type="component" value="Unassembled WGS sequence"/>
</dbReference>
<evidence type="ECO:0000313" key="2">
    <source>
        <dbReference type="EMBL" id="MQW38360.1"/>
    </source>
</evidence>
<feature type="chain" id="PRO_5038364491" evidence="1">
    <location>
        <begin position="24"/>
        <end position="133"/>
    </location>
</feature>
<evidence type="ECO:0000313" key="3">
    <source>
        <dbReference type="Proteomes" id="UP000439550"/>
    </source>
</evidence>
<protein>
    <submittedName>
        <fullName evidence="2">Uncharacterized protein</fullName>
    </submittedName>
</protein>
<gene>
    <name evidence="2" type="ORF">GHI93_00130</name>
</gene>
<keyword evidence="1" id="KW-0732">Signal</keyword>
<evidence type="ECO:0000256" key="1">
    <source>
        <dbReference type="SAM" id="SignalP"/>
    </source>
</evidence>
<organism evidence="2 3">
    <name type="scientific">Lactococcus hircilactis</name>
    <dbReference type="NCBI Taxonomy" id="1494462"/>
    <lineage>
        <taxon>Bacteria</taxon>
        <taxon>Bacillati</taxon>
        <taxon>Bacillota</taxon>
        <taxon>Bacilli</taxon>
        <taxon>Lactobacillales</taxon>
        <taxon>Streptococcaceae</taxon>
        <taxon>Lactococcus</taxon>
    </lineage>
</organism>
<feature type="signal peptide" evidence="1">
    <location>
        <begin position="1"/>
        <end position="23"/>
    </location>
</feature>
<name>A0A7X1Z6B9_9LACT</name>
<proteinExistence type="predicted"/>
<comment type="caution">
    <text evidence="2">The sequence shown here is derived from an EMBL/GenBank/DDBJ whole genome shotgun (WGS) entry which is preliminary data.</text>
</comment>
<dbReference type="AlphaFoldDB" id="A0A7X1Z6B9"/>